<dbReference type="EMBL" id="ML977310">
    <property type="protein sequence ID" value="KAF2122620.1"/>
    <property type="molecule type" value="Genomic_DNA"/>
</dbReference>
<dbReference type="InterPro" id="IPR051678">
    <property type="entry name" value="AGP_Transferase"/>
</dbReference>
<evidence type="ECO:0000313" key="2">
    <source>
        <dbReference type="EMBL" id="KAF2122620.1"/>
    </source>
</evidence>
<evidence type="ECO:0000313" key="3">
    <source>
        <dbReference type="Proteomes" id="UP000799770"/>
    </source>
</evidence>
<dbReference type="OrthoDB" id="5404599at2759"/>
<dbReference type="InterPro" id="IPR002575">
    <property type="entry name" value="Aminoglycoside_PTrfase"/>
</dbReference>
<evidence type="ECO:0000259" key="1">
    <source>
        <dbReference type="Pfam" id="PF01636"/>
    </source>
</evidence>
<dbReference type="Gene3D" id="3.90.1200.10">
    <property type="match status" value="1"/>
</dbReference>
<organism evidence="2 3">
    <name type="scientific">Lophiotrema nucula</name>
    <dbReference type="NCBI Taxonomy" id="690887"/>
    <lineage>
        <taxon>Eukaryota</taxon>
        <taxon>Fungi</taxon>
        <taxon>Dikarya</taxon>
        <taxon>Ascomycota</taxon>
        <taxon>Pezizomycotina</taxon>
        <taxon>Dothideomycetes</taxon>
        <taxon>Pleosporomycetidae</taxon>
        <taxon>Pleosporales</taxon>
        <taxon>Lophiotremataceae</taxon>
        <taxon>Lophiotrema</taxon>
    </lineage>
</organism>
<proteinExistence type="predicted"/>
<name>A0A6A5ZSI2_9PLEO</name>
<sequence length="310" mass="35895">MKSAVITPADVPKAANFDVRTSSFFQHHDQLPSPEEVRSRARAQYLASTHWGWKTRDVSQGYNARPVPAVFEDMSLFVKWGSAVKITEAQTLYAIRNSCGDSVPVPEIYGWRIEGDETFLYMEAISGETLEDAWPGMKEDDRLRVCNELRIILHHLRKLKQNPRDKFIGNITRGNHYERALFLESQSETGPFTSVKDFHNWFTLQYKRMMPDPETVPEPYRKDLPDDSEIVFTHGDLHRSNIIVSSSPPRVVALVDWEQSGWLPVYWEDCKAHRTSAYLSDWDVKYLPLILDQYESAREAWDYYTDPVGC</sequence>
<dbReference type="GO" id="GO:0016301">
    <property type="term" value="F:kinase activity"/>
    <property type="evidence" value="ECO:0007669"/>
    <property type="project" value="UniProtKB-KW"/>
</dbReference>
<dbReference type="Proteomes" id="UP000799770">
    <property type="component" value="Unassembled WGS sequence"/>
</dbReference>
<keyword evidence="2" id="KW-0418">Kinase</keyword>
<accession>A0A6A5ZSI2</accession>
<dbReference type="Pfam" id="PF01636">
    <property type="entry name" value="APH"/>
    <property type="match status" value="1"/>
</dbReference>
<dbReference type="SUPFAM" id="SSF56112">
    <property type="entry name" value="Protein kinase-like (PK-like)"/>
    <property type="match status" value="1"/>
</dbReference>
<gene>
    <name evidence="2" type="ORF">BDV96DRAFT_561091</name>
</gene>
<keyword evidence="2" id="KW-0808">Transferase</keyword>
<keyword evidence="3" id="KW-1185">Reference proteome</keyword>
<dbReference type="PANTHER" id="PTHR21310:SF54">
    <property type="entry name" value="AMINOGLYCOSIDE PHOSPHOTRANSFERASE DOMAIN-CONTAINING PROTEIN"/>
    <property type="match status" value="1"/>
</dbReference>
<dbReference type="AlphaFoldDB" id="A0A6A5ZSI2"/>
<dbReference type="PANTHER" id="PTHR21310">
    <property type="entry name" value="AMINOGLYCOSIDE PHOSPHOTRANSFERASE-RELATED-RELATED"/>
    <property type="match status" value="1"/>
</dbReference>
<reference evidence="2" key="1">
    <citation type="journal article" date="2020" name="Stud. Mycol.">
        <title>101 Dothideomycetes genomes: a test case for predicting lifestyles and emergence of pathogens.</title>
        <authorList>
            <person name="Haridas S."/>
            <person name="Albert R."/>
            <person name="Binder M."/>
            <person name="Bloem J."/>
            <person name="Labutti K."/>
            <person name="Salamov A."/>
            <person name="Andreopoulos B."/>
            <person name="Baker S."/>
            <person name="Barry K."/>
            <person name="Bills G."/>
            <person name="Bluhm B."/>
            <person name="Cannon C."/>
            <person name="Castanera R."/>
            <person name="Culley D."/>
            <person name="Daum C."/>
            <person name="Ezra D."/>
            <person name="Gonzalez J."/>
            <person name="Henrissat B."/>
            <person name="Kuo A."/>
            <person name="Liang C."/>
            <person name="Lipzen A."/>
            <person name="Lutzoni F."/>
            <person name="Magnuson J."/>
            <person name="Mondo S."/>
            <person name="Nolan M."/>
            <person name="Ohm R."/>
            <person name="Pangilinan J."/>
            <person name="Park H.-J."/>
            <person name="Ramirez L."/>
            <person name="Alfaro M."/>
            <person name="Sun H."/>
            <person name="Tritt A."/>
            <person name="Yoshinaga Y."/>
            <person name="Zwiers L.-H."/>
            <person name="Turgeon B."/>
            <person name="Goodwin S."/>
            <person name="Spatafora J."/>
            <person name="Crous P."/>
            <person name="Grigoriev I."/>
        </authorList>
    </citation>
    <scope>NUCLEOTIDE SEQUENCE</scope>
    <source>
        <strain evidence="2">CBS 627.86</strain>
    </source>
</reference>
<dbReference type="InterPro" id="IPR011009">
    <property type="entry name" value="Kinase-like_dom_sf"/>
</dbReference>
<protein>
    <submittedName>
        <fullName evidence="2">Kinase-like domain-containing protein</fullName>
    </submittedName>
</protein>
<feature type="domain" description="Aminoglycoside phosphotransferase" evidence="1">
    <location>
        <begin position="87"/>
        <end position="294"/>
    </location>
</feature>